<name>A0A5C3PP64_9APHY</name>
<proteinExistence type="predicted"/>
<keyword evidence="3" id="KW-1185">Reference proteome</keyword>
<feature type="compositionally biased region" description="Low complexity" evidence="1">
    <location>
        <begin position="72"/>
        <end position="86"/>
    </location>
</feature>
<dbReference type="EMBL" id="ML211028">
    <property type="protein sequence ID" value="TFK91111.1"/>
    <property type="molecule type" value="Genomic_DNA"/>
</dbReference>
<evidence type="ECO:0000313" key="2">
    <source>
        <dbReference type="EMBL" id="TFK91111.1"/>
    </source>
</evidence>
<dbReference type="Proteomes" id="UP000308197">
    <property type="component" value="Unassembled WGS sequence"/>
</dbReference>
<feature type="region of interest" description="Disordered" evidence="1">
    <location>
        <begin position="55"/>
        <end position="86"/>
    </location>
</feature>
<gene>
    <name evidence="2" type="ORF">K466DRAFT_342883</name>
</gene>
<dbReference type="InParanoid" id="A0A5C3PP64"/>
<feature type="compositionally biased region" description="Polar residues" evidence="1">
    <location>
        <begin position="59"/>
        <end position="68"/>
    </location>
</feature>
<dbReference type="AlphaFoldDB" id="A0A5C3PP64"/>
<accession>A0A5C3PP64</accession>
<sequence>MRWELLRARMFRSHLRDIRILIFILAYHTGRVRATWYPGKPSSYTSSAFQLMEVEASPAHTSPSQQDTARCPSSPIAIPTTPPRATRTVRLQEASTRILTNVRLFRLSSSHHRRAVSHDSR</sequence>
<organism evidence="2 3">
    <name type="scientific">Polyporus arcularius HHB13444</name>
    <dbReference type="NCBI Taxonomy" id="1314778"/>
    <lineage>
        <taxon>Eukaryota</taxon>
        <taxon>Fungi</taxon>
        <taxon>Dikarya</taxon>
        <taxon>Basidiomycota</taxon>
        <taxon>Agaricomycotina</taxon>
        <taxon>Agaricomycetes</taxon>
        <taxon>Polyporales</taxon>
        <taxon>Polyporaceae</taxon>
        <taxon>Polyporus</taxon>
    </lineage>
</organism>
<protein>
    <submittedName>
        <fullName evidence="2">Uncharacterized protein</fullName>
    </submittedName>
</protein>
<evidence type="ECO:0000313" key="3">
    <source>
        <dbReference type="Proteomes" id="UP000308197"/>
    </source>
</evidence>
<reference evidence="2 3" key="1">
    <citation type="journal article" date="2019" name="Nat. Ecol. Evol.">
        <title>Megaphylogeny resolves global patterns of mushroom evolution.</title>
        <authorList>
            <person name="Varga T."/>
            <person name="Krizsan K."/>
            <person name="Foldi C."/>
            <person name="Dima B."/>
            <person name="Sanchez-Garcia M."/>
            <person name="Sanchez-Ramirez S."/>
            <person name="Szollosi G.J."/>
            <person name="Szarkandi J.G."/>
            <person name="Papp V."/>
            <person name="Albert L."/>
            <person name="Andreopoulos W."/>
            <person name="Angelini C."/>
            <person name="Antonin V."/>
            <person name="Barry K.W."/>
            <person name="Bougher N.L."/>
            <person name="Buchanan P."/>
            <person name="Buyck B."/>
            <person name="Bense V."/>
            <person name="Catcheside P."/>
            <person name="Chovatia M."/>
            <person name="Cooper J."/>
            <person name="Damon W."/>
            <person name="Desjardin D."/>
            <person name="Finy P."/>
            <person name="Geml J."/>
            <person name="Haridas S."/>
            <person name="Hughes K."/>
            <person name="Justo A."/>
            <person name="Karasinski D."/>
            <person name="Kautmanova I."/>
            <person name="Kiss B."/>
            <person name="Kocsube S."/>
            <person name="Kotiranta H."/>
            <person name="LaButti K.M."/>
            <person name="Lechner B.E."/>
            <person name="Liimatainen K."/>
            <person name="Lipzen A."/>
            <person name="Lukacs Z."/>
            <person name="Mihaltcheva S."/>
            <person name="Morgado L.N."/>
            <person name="Niskanen T."/>
            <person name="Noordeloos M.E."/>
            <person name="Ohm R.A."/>
            <person name="Ortiz-Santana B."/>
            <person name="Ovrebo C."/>
            <person name="Racz N."/>
            <person name="Riley R."/>
            <person name="Savchenko A."/>
            <person name="Shiryaev A."/>
            <person name="Soop K."/>
            <person name="Spirin V."/>
            <person name="Szebenyi C."/>
            <person name="Tomsovsky M."/>
            <person name="Tulloss R.E."/>
            <person name="Uehling J."/>
            <person name="Grigoriev I.V."/>
            <person name="Vagvolgyi C."/>
            <person name="Papp T."/>
            <person name="Martin F.M."/>
            <person name="Miettinen O."/>
            <person name="Hibbett D.S."/>
            <person name="Nagy L.G."/>
        </authorList>
    </citation>
    <scope>NUCLEOTIDE SEQUENCE [LARGE SCALE GENOMIC DNA]</scope>
    <source>
        <strain evidence="2 3">HHB13444</strain>
    </source>
</reference>
<evidence type="ECO:0000256" key="1">
    <source>
        <dbReference type="SAM" id="MobiDB-lite"/>
    </source>
</evidence>